<evidence type="ECO:0000256" key="3">
    <source>
        <dbReference type="ARBA" id="ARBA00022475"/>
    </source>
</evidence>
<organism evidence="8 9">
    <name type="scientific">Solilutibacter oculi</name>
    <dbReference type="NCBI Taxonomy" id="2698682"/>
    <lineage>
        <taxon>Bacteria</taxon>
        <taxon>Pseudomonadati</taxon>
        <taxon>Pseudomonadota</taxon>
        <taxon>Gammaproteobacteria</taxon>
        <taxon>Lysobacterales</taxon>
        <taxon>Lysobacteraceae</taxon>
        <taxon>Solilutibacter</taxon>
    </lineage>
</organism>
<evidence type="ECO:0000313" key="8">
    <source>
        <dbReference type="EMBL" id="AXA84573.1"/>
    </source>
</evidence>
<evidence type="ECO:0000256" key="2">
    <source>
        <dbReference type="ARBA" id="ARBA00011006"/>
    </source>
</evidence>
<keyword evidence="4 7" id="KW-0812">Transmembrane</keyword>
<reference evidence="9" key="1">
    <citation type="submission" date="2018-05" db="EMBL/GenBank/DDBJ databases">
        <title>Luteimonas pekinense sp. nov., isolated from human Meibomian gland secretions, Beijing, China.</title>
        <authorList>
            <person name="Wen T."/>
            <person name="Bai H."/>
            <person name="Lv H."/>
        </authorList>
    </citation>
    <scope>NUCLEOTIDE SEQUENCE [LARGE SCALE GENOMIC DNA]</scope>
    <source>
        <strain evidence="9">83-4</strain>
    </source>
</reference>
<evidence type="ECO:0000313" key="9">
    <source>
        <dbReference type="Proteomes" id="UP000251842"/>
    </source>
</evidence>
<keyword evidence="5 7" id="KW-1133">Transmembrane helix</keyword>
<evidence type="ECO:0000256" key="4">
    <source>
        <dbReference type="ARBA" id="ARBA00022692"/>
    </source>
</evidence>
<gene>
    <name evidence="8" type="ORF">DCD74_07650</name>
</gene>
<keyword evidence="6 7" id="KW-0472">Membrane</keyword>
<dbReference type="OrthoDB" id="9811343at2"/>
<keyword evidence="3" id="KW-1003">Cell membrane</keyword>
<dbReference type="GO" id="GO:0005886">
    <property type="term" value="C:plasma membrane"/>
    <property type="evidence" value="ECO:0007669"/>
    <property type="project" value="UniProtKB-SubCell"/>
</dbReference>
<dbReference type="EMBL" id="CP029556">
    <property type="protein sequence ID" value="AXA84573.1"/>
    <property type="molecule type" value="Genomic_DNA"/>
</dbReference>
<feature type="transmembrane region" description="Helical" evidence="7">
    <location>
        <begin position="12"/>
        <end position="28"/>
    </location>
</feature>
<evidence type="ECO:0000256" key="5">
    <source>
        <dbReference type="ARBA" id="ARBA00022989"/>
    </source>
</evidence>
<evidence type="ECO:0000256" key="1">
    <source>
        <dbReference type="ARBA" id="ARBA00004651"/>
    </source>
</evidence>
<dbReference type="PANTHER" id="PTHR33884:SF7">
    <property type="entry name" value="BSL8023 PROTEIN"/>
    <property type="match status" value="1"/>
</dbReference>
<accession>A0A344J6B3</accession>
<dbReference type="PANTHER" id="PTHR33884">
    <property type="entry name" value="UPF0410 PROTEIN YMGE"/>
    <property type="match status" value="1"/>
</dbReference>
<dbReference type="KEGG" id="lue:DCD74_07650"/>
<dbReference type="AlphaFoldDB" id="A0A344J6B3"/>
<dbReference type="Pfam" id="PF04226">
    <property type="entry name" value="Transgly_assoc"/>
    <property type="match status" value="1"/>
</dbReference>
<dbReference type="Proteomes" id="UP000251842">
    <property type="component" value="Chromosome"/>
</dbReference>
<name>A0A344J6B3_9GAMM</name>
<proteinExistence type="inferred from homology"/>
<keyword evidence="9" id="KW-1185">Reference proteome</keyword>
<feature type="transmembrane region" description="Helical" evidence="7">
    <location>
        <begin position="35"/>
        <end position="55"/>
    </location>
</feature>
<protein>
    <submittedName>
        <fullName evidence="8">GlsB/YeaQ/YmgE family stress response membrane protein</fullName>
    </submittedName>
</protein>
<feature type="transmembrane region" description="Helical" evidence="7">
    <location>
        <begin position="67"/>
        <end position="86"/>
    </location>
</feature>
<dbReference type="InterPro" id="IPR007341">
    <property type="entry name" value="Transgly_assoc"/>
</dbReference>
<sequence length="101" mass="11015">MTMPLFGSENWLYIAFIGLVVGLLARLLKPGRDRMGIILTTLLGIGGALLAGAVGQHFGWYAPGQPAGFVGALLGAIVILVVVALFRRPRERRIFKNRTRR</sequence>
<evidence type="ECO:0000256" key="7">
    <source>
        <dbReference type="SAM" id="Phobius"/>
    </source>
</evidence>
<comment type="similarity">
    <text evidence="2">Belongs to the UPF0410 family.</text>
</comment>
<comment type="subcellular location">
    <subcellularLocation>
        <location evidence="1">Cell membrane</location>
        <topology evidence="1">Multi-pass membrane protein</topology>
    </subcellularLocation>
</comment>
<evidence type="ECO:0000256" key="6">
    <source>
        <dbReference type="ARBA" id="ARBA00023136"/>
    </source>
</evidence>